<dbReference type="Pfam" id="PF13432">
    <property type="entry name" value="TPR_16"/>
    <property type="match status" value="1"/>
</dbReference>
<protein>
    <submittedName>
        <fullName evidence="5">TPR domain protein</fullName>
    </submittedName>
</protein>
<gene>
    <name evidence="5" type="ORF">SpAn4DRAFT_4149</name>
</gene>
<feature type="repeat" description="TPR" evidence="3">
    <location>
        <begin position="82"/>
        <end position="115"/>
    </location>
</feature>
<evidence type="ECO:0000256" key="3">
    <source>
        <dbReference type="PROSITE-ProRule" id="PRU00339"/>
    </source>
</evidence>
<dbReference type="Proteomes" id="UP000049855">
    <property type="component" value="Unassembled WGS sequence"/>
</dbReference>
<feature type="chain" id="PRO_5006710770" evidence="4">
    <location>
        <begin position="23"/>
        <end position="168"/>
    </location>
</feature>
<keyword evidence="6" id="KW-1185">Reference proteome</keyword>
<dbReference type="PANTHER" id="PTHR44858">
    <property type="entry name" value="TETRATRICOPEPTIDE REPEAT PROTEIN 6"/>
    <property type="match status" value="1"/>
</dbReference>
<reference evidence="6" key="1">
    <citation type="submission" date="2015-03" db="EMBL/GenBank/DDBJ databases">
        <authorList>
            <person name="Nijsse Bart"/>
        </authorList>
    </citation>
    <scope>NUCLEOTIDE SEQUENCE [LARGE SCALE GENOMIC DNA]</scope>
</reference>
<organism evidence="5 6">
    <name type="scientific">Sporomusa ovata</name>
    <dbReference type="NCBI Taxonomy" id="2378"/>
    <lineage>
        <taxon>Bacteria</taxon>
        <taxon>Bacillati</taxon>
        <taxon>Bacillota</taxon>
        <taxon>Negativicutes</taxon>
        <taxon>Selenomonadales</taxon>
        <taxon>Sporomusaceae</taxon>
        <taxon>Sporomusa</taxon>
    </lineage>
</organism>
<dbReference type="Pfam" id="PF13174">
    <property type="entry name" value="TPR_6"/>
    <property type="match status" value="1"/>
</dbReference>
<evidence type="ECO:0000256" key="1">
    <source>
        <dbReference type="ARBA" id="ARBA00022737"/>
    </source>
</evidence>
<feature type="repeat" description="TPR" evidence="3">
    <location>
        <begin position="48"/>
        <end position="81"/>
    </location>
</feature>
<evidence type="ECO:0000256" key="4">
    <source>
        <dbReference type="SAM" id="SignalP"/>
    </source>
</evidence>
<dbReference type="GO" id="GO:0009279">
    <property type="term" value="C:cell outer membrane"/>
    <property type="evidence" value="ECO:0007669"/>
    <property type="project" value="TreeGrafter"/>
</dbReference>
<dbReference type="PANTHER" id="PTHR44858:SF1">
    <property type="entry name" value="UDP-N-ACETYLGLUCOSAMINE--PEPTIDE N-ACETYLGLUCOSAMINYLTRANSFERASE SPINDLY-RELATED"/>
    <property type="match status" value="1"/>
</dbReference>
<dbReference type="PROSITE" id="PS50005">
    <property type="entry name" value="TPR"/>
    <property type="match status" value="2"/>
</dbReference>
<keyword evidence="2 3" id="KW-0802">TPR repeat</keyword>
<keyword evidence="1" id="KW-0677">Repeat</keyword>
<dbReference type="InterPro" id="IPR011990">
    <property type="entry name" value="TPR-like_helical_dom_sf"/>
</dbReference>
<sequence>MKRLVVCMISMFLFCNAMVAFAANQTTDSQDLTITKMTKIIAEDPRDAVAYLRRGEAYLFNQQRDLAINDLNKALELNPKYAAAYLDRGWIYLKQEQYALAITDFDAAIKIDPKYAKPYFNKGEAYEEQRLYQNAIDTYRSFIANAAPQDIQFIENARNSIRILGGTI</sequence>
<name>A0A0U1L501_9FIRM</name>
<accession>A0A0U1L501</accession>
<dbReference type="GO" id="GO:0046813">
    <property type="term" value="P:receptor-mediated virion attachment to host cell"/>
    <property type="evidence" value="ECO:0007669"/>
    <property type="project" value="TreeGrafter"/>
</dbReference>
<dbReference type="Gene3D" id="1.25.40.10">
    <property type="entry name" value="Tetratricopeptide repeat domain"/>
    <property type="match status" value="2"/>
</dbReference>
<evidence type="ECO:0000313" key="5">
    <source>
        <dbReference type="EMBL" id="CQR74792.1"/>
    </source>
</evidence>
<evidence type="ECO:0000313" key="6">
    <source>
        <dbReference type="Proteomes" id="UP000049855"/>
    </source>
</evidence>
<dbReference type="AlphaFoldDB" id="A0A0U1L501"/>
<proteinExistence type="predicted"/>
<feature type="signal peptide" evidence="4">
    <location>
        <begin position="1"/>
        <end position="22"/>
    </location>
</feature>
<dbReference type="SMART" id="SM00028">
    <property type="entry name" value="TPR"/>
    <property type="match status" value="3"/>
</dbReference>
<dbReference type="SUPFAM" id="SSF48452">
    <property type="entry name" value="TPR-like"/>
    <property type="match status" value="1"/>
</dbReference>
<dbReference type="InterPro" id="IPR019734">
    <property type="entry name" value="TPR_rpt"/>
</dbReference>
<evidence type="ECO:0000256" key="2">
    <source>
        <dbReference type="ARBA" id="ARBA00022803"/>
    </source>
</evidence>
<dbReference type="InterPro" id="IPR050498">
    <property type="entry name" value="Ycf3"/>
</dbReference>
<dbReference type="RefSeq" id="WP_021166622.1">
    <property type="nucleotide sequence ID" value="NZ_CTRP01000015.1"/>
</dbReference>
<dbReference type="EMBL" id="CTRP01000015">
    <property type="protein sequence ID" value="CQR74792.1"/>
    <property type="molecule type" value="Genomic_DNA"/>
</dbReference>
<dbReference type="PROSITE" id="PS50293">
    <property type="entry name" value="TPR_REGION"/>
    <property type="match status" value="1"/>
</dbReference>
<keyword evidence="4" id="KW-0732">Signal</keyword>